<comment type="caution">
    <text evidence="1">The sequence shown here is derived from an EMBL/GenBank/DDBJ whole genome shotgun (WGS) entry which is preliminary data.</text>
</comment>
<proteinExistence type="predicted"/>
<dbReference type="AlphaFoldDB" id="A0AAJ0I5Z3"/>
<name>A0AAJ0I5Z3_9PEZI</name>
<organism evidence="1 2">
    <name type="scientific">Neurospora hispaniola</name>
    <dbReference type="NCBI Taxonomy" id="588809"/>
    <lineage>
        <taxon>Eukaryota</taxon>
        <taxon>Fungi</taxon>
        <taxon>Dikarya</taxon>
        <taxon>Ascomycota</taxon>
        <taxon>Pezizomycotina</taxon>
        <taxon>Sordariomycetes</taxon>
        <taxon>Sordariomycetidae</taxon>
        <taxon>Sordariales</taxon>
        <taxon>Sordariaceae</taxon>
        <taxon>Neurospora</taxon>
    </lineage>
</organism>
<evidence type="ECO:0000313" key="2">
    <source>
        <dbReference type="Proteomes" id="UP001285908"/>
    </source>
</evidence>
<reference evidence="1 2" key="1">
    <citation type="journal article" date="2023" name="Mol. Phylogenet. Evol.">
        <title>Genome-scale phylogeny and comparative genomics of the fungal order Sordariales.</title>
        <authorList>
            <person name="Hensen N."/>
            <person name="Bonometti L."/>
            <person name="Westerberg I."/>
            <person name="Brannstrom I.O."/>
            <person name="Guillou S."/>
            <person name="Cros-Aarteil S."/>
            <person name="Calhoun S."/>
            <person name="Haridas S."/>
            <person name="Kuo A."/>
            <person name="Mondo S."/>
            <person name="Pangilinan J."/>
            <person name="Riley R."/>
            <person name="LaButti K."/>
            <person name="Andreopoulos B."/>
            <person name="Lipzen A."/>
            <person name="Chen C."/>
            <person name="Yan M."/>
            <person name="Daum C."/>
            <person name="Ng V."/>
            <person name="Clum A."/>
            <person name="Steindorff A."/>
            <person name="Ohm R.A."/>
            <person name="Martin F."/>
            <person name="Silar P."/>
            <person name="Natvig D.O."/>
            <person name="Lalanne C."/>
            <person name="Gautier V."/>
            <person name="Ament-Velasquez S.L."/>
            <person name="Kruys A."/>
            <person name="Hutchinson M.I."/>
            <person name="Powell A.J."/>
            <person name="Barry K."/>
            <person name="Miller A.N."/>
            <person name="Grigoriev I.V."/>
            <person name="Debuchy R."/>
            <person name="Gladieux P."/>
            <person name="Hiltunen Thoren M."/>
            <person name="Johannesson H."/>
        </authorList>
    </citation>
    <scope>NUCLEOTIDE SEQUENCE [LARGE SCALE GENOMIC DNA]</scope>
    <source>
        <strain evidence="1 2">FGSC 10403</strain>
    </source>
</reference>
<dbReference type="EMBL" id="JAULSX010000005">
    <property type="protein sequence ID" value="KAK3490686.1"/>
    <property type="molecule type" value="Genomic_DNA"/>
</dbReference>
<gene>
    <name evidence="1" type="ORF">B0T23DRAFT_320076</name>
</gene>
<dbReference type="Proteomes" id="UP001285908">
    <property type="component" value="Unassembled WGS sequence"/>
</dbReference>
<evidence type="ECO:0000313" key="1">
    <source>
        <dbReference type="EMBL" id="KAK3490686.1"/>
    </source>
</evidence>
<protein>
    <submittedName>
        <fullName evidence="1">Uncharacterized protein</fullName>
    </submittedName>
</protein>
<keyword evidence="2" id="KW-1185">Reference proteome</keyword>
<dbReference type="RefSeq" id="XP_062691869.1">
    <property type="nucleotide sequence ID" value="XM_062835155.1"/>
</dbReference>
<accession>A0AAJ0I5Z3</accession>
<sequence length="78" mass="8847">MALYLHTCAQLHHRRHPMKQTKTMNDVLQAGLFMAPDPEVPFSYSTARENASSWLVARWRDTVSGIFSVQDAHFGSSL</sequence>
<dbReference type="GeneID" id="87872777"/>